<keyword evidence="6" id="KW-1185">Reference proteome</keyword>
<comment type="similarity">
    <text evidence="1">Belongs to the bacterial solute-binding protein 1 family.</text>
</comment>
<dbReference type="RefSeq" id="WP_123044464.1">
    <property type="nucleotide sequence ID" value="NZ_RDSR01000001.1"/>
</dbReference>
<dbReference type="SUPFAM" id="SSF53850">
    <property type="entry name" value="Periplasmic binding protein-like II"/>
    <property type="match status" value="1"/>
</dbReference>
<evidence type="ECO:0000256" key="4">
    <source>
        <dbReference type="SAM" id="SignalP"/>
    </source>
</evidence>
<proteinExistence type="inferred from homology"/>
<keyword evidence="2" id="KW-0813">Transport</keyword>
<feature type="chain" id="PRO_5039686732" evidence="4">
    <location>
        <begin position="25"/>
        <end position="458"/>
    </location>
</feature>
<accession>A0A3M8LRP9</accession>
<protein>
    <submittedName>
        <fullName evidence="5">Extracellular solute-binding protein</fullName>
    </submittedName>
</protein>
<dbReference type="PANTHER" id="PTHR43649">
    <property type="entry name" value="ARABINOSE-BINDING PROTEIN-RELATED"/>
    <property type="match status" value="1"/>
</dbReference>
<evidence type="ECO:0000256" key="1">
    <source>
        <dbReference type="ARBA" id="ARBA00008520"/>
    </source>
</evidence>
<dbReference type="PANTHER" id="PTHR43649:SF34">
    <property type="entry name" value="ABC TRANSPORTER PERIPLASMIC-BINDING PROTEIN YCJN-RELATED"/>
    <property type="match status" value="1"/>
</dbReference>
<keyword evidence="3 4" id="KW-0732">Signal</keyword>
<reference evidence="5 6" key="1">
    <citation type="submission" date="2018-11" db="EMBL/GenBank/DDBJ databases">
        <title>Cryobacterium sp. nov., isolated from rhizosphere soil of lettuce.</title>
        <authorList>
            <person name="Wang Y."/>
        </authorList>
    </citation>
    <scope>NUCLEOTIDE SEQUENCE [LARGE SCALE GENOMIC DNA]</scope>
    <source>
        <strain evidence="5 6">NEAU-85</strain>
    </source>
</reference>
<gene>
    <name evidence="5" type="ORF">EEJ31_01315</name>
</gene>
<dbReference type="Gene3D" id="3.40.190.10">
    <property type="entry name" value="Periplasmic binding protein-like II"/>
    <property type="match status" value="1"/>
</dbReference>
<comment type="caution">
    <text evidence="5">The sequence shown here is derived from an EMBL/GenBank/DDBJ whole genome shotgun (WGS) entry which is preliminary data.</text>
</comment>
<dbReference type="InterPro" id="IPR050490">
    <property type="entry name" value="Bact_solute-bd_prot1"/>
</dbReference>
<organism evidence="5 6">
    <name type="scientific">Cryobacterium tepidiphilum</name>
    <dbReference type="NCBI Taxonomy" id="2486026"/>
    <lineage>
        <taxon>Bacteria</taxon>
        <taxon>Bacillati</taxon>
        <taxon>Actinomycetota</taxon>
        <taxon>Actinomycetes</taxon>
        <taxon>Micrococcales</taxon>
        <taxon>Microbacteriaceae</taxon>
        <taxon>Cryobacterium</taxon>
    </lineage>
</organism>
<evidence type="ECO:0000256" key="2">
    <source>
        <dbReference type="ARBA" id="ARBA00022448"/>
    </source>
</evidence>
<evidence type="ECO:0000313" key="6">
    <source>
        <dbReference type="Proteomes" id="UP000279859"/>
    </source>
</evidence>
<name>A0A3M8LRP9_9MICO</name>
<dbReference type="InterPro" id="IPR006059">
    <property type="entry name" value="SBP"/>
</dbReference>
<evidence type="ECO:0000256" key="3">
    <source>
        <dbReference type="ARBA" id="ARBA00022729"/>
    </source>
</evidence>
<dbReference type="Pfam" id="PF01547">
    <property type="entry name" value="SBP_bac_1"/>
    <property type="match status" value="1"/>
</dbReference>
<dbReference type="Proteomes" id="UP000279859">
    <property type="component" value="Unassembled WGS sequence"/>
</dbReference>
<feature type="signal peptide" evidence="4">
    <location>
        <begin position="1"/>
        <end position="24"/>
    </location>
</feature>
<dbReference type="EMBL" id="RDSR01000001">
    <property type="protein sequence ID" value="RNE67434.1"/>
    <property type="molecule type" value="Genomic_DNA"/>
</dbReference>
<evidence type="ECO:0000313" key="5">
    <source>
        <dbReference type="EMBL" id="RNE67434.1"/>
    </source>
</evidence>
<dbReference type="OrthoDB" id="2510110at2"/>
<sequence>MIKRRLVVATAAAVTMLIPLSGCSAGGGLGAQSPAPTRTSSVDPAVEKAAKDFKGTFTYWTGLTFPDEGNKIEQQQIEQWGKDLGIDVEVVAVNQNDTSKRVAAALQSGSMPDALTVGYDLSKVMAAKDQLAPLDDSYKAIGEKHQGWFEPIDKATTDPSWGGSVYGIPLGFFGNILFQRQDLLKAKGITDAPKTWDEFADDAAKITNAPKVYGAGLALSNVLDGNLMTAVMQSFGGRVADDAGQKCTIDSPETVKFLDWVSGLYKKGVIPPDSVTWDGAGDNNAYLSGAAGFIVNTGSVYLSMADQDPELEKKSAYGTLPSGPAMTVNPVDIRYRVVPSSTDENGKILAQDLFKVLAEDDYNSEYMAKATYGPVLKSQASYPIFTDTPAYAALLTIAQSGGTPPAFPDVANTAYSEYQNTFSTPHMIQRVVTDGLSSQKAAAEAQVNCQKIYDKYTK</sequence>
<dbReference type="AlphaFoldDB" id="A0A3M8LRP9"/>